<dbReference type="AlphaFoldDB" id="A0A6L3T1B0"/>
<feature type="transmembrane region" description="Helical" evidence="4">
    <location>
        <begin position="303"/>
        <end position="333"/>
    </location>
</feature>
<comment type="caution">
    <text evidence="6">The sequence shown here is derived from an EMBL/GenBank/DDBJ whole genome shotgun (WGS) entry which is preliminary data.</text>
</comment>
<reference evidence="6 7" key="1">
    <citation type="submission" date="2019-09" db="EMBL/GenBank/DDBJ databases">
        <title>YIM 48816 draft genome.</title>
        <authorList>
            <person name="Jiang L."/>
        </authorList>
    </citation>
    <scope>NUCLEOTIDE SEQUENCE [LARGE SCALE GENOMIC DNA]</scope>
    <source>
        <strain evidence="6 7">YIM 48816</strain>
    </source>
</reference>
<dbReference type="Proteomes" id="UP000474159">
    <property type="component" value="Unassembled WGS sequence"/>
</dbReference>
<dbReference type="PROSITE" id="PS50850">
    <property type="entry name" value="MFS"/>
    <property type="match status" value="1"/>
</dbReference>
<keyword evidence="3 4" id="KW-0472">Membrane</keyword>
<feature type="transmembrane region" description="Helical" evidence="4">
    <location>
        <begin position="149"/>
        <end position="168"/>
    </location>
</feature>
<evidence type="ECO:0000256" key="3">
    <source>
        <dbReference type="ARBA" id="ARBA00023136"/>
    </source>
</evidence>
<evidence type="ECO:0000256" key="1">
    <source>
        <dbReference type="ARBA" id="ARBA00022692"/>
    </source>
</evidence>
<dbReference type="Pfam" id="PF07690">
    <property type="entry name" value="MFS_1"/>
    <property type="match status" value="1"/>
</dbReference>
<dbReference type="Gene3D" id="1.20.1250.20">
    <property type="entry name" value="MFS general substrate transporter like domains"/>
    <property type="match status" value="1"/>
</dbReference>
<dbReference type="EMBL" id="VZZK01000005">
    <property type="protein sequence ID" value="KAB1080334.1"/>
    <property type="molecule type" value="Genomic_DNA"/>
</dbReference>
<evidence type="ECO:0000256" key="2">
    <source>
        <dbReference type="ARBA" id="ARBA00022989"/>
    </source>
</evidence>
<dbReference type="RefSeq" id="WP_150998460.1">
    <property type="nucleotide sequence ID" value="NZ_BPQY01000019.1"/>
</dbReference>
<evidence type="ECO:0000256" key="4">
    <source>
        <dbReference type="SAM" id="Phobius"/>
    </source>
</evidence>
<dbReference type="PANTHER" id="PTHR11360">
    <property type="entry name" value="MONOCARBOXYLATE TRANSPORTER"/>
    <property type="match status" value="1"/>
</dbReference>
<keyword evidence="2 4" id="KW-1133">Transmembrane helix</keyword>
<accession>A0A6L3T1B0</accession>
<protein>
    <submittedName>
        <fullName evidence="6">MFS transporter</fullName>
    </submittedName>
</protein>
<dbReference type="InterPro" id="IPR050327">
    <property type="entry name" value="Proton-linked_MCT"/>
</dbReference>
<dbReference type="InterPro" id="IPR011701">
    <property type="entry name" value="MFS"/>
</dbReference>
<dbReference type="GO" id="GO:0022857">
    <property type="term" value="F:transmembrane transporter activity"/>
    <property type="evidence" value="ECO:0007669"/>
    <property type="project" value="InterPro"/>
</dbReference>
<evidence type="ECO:0000259" key="5">
    <source>
        <dbReference type="PROSITE" id="PS50850"/>
    </source>
</evidence>
<keyword evidence="1 4" id="KW-0812">Transmembrane</keyword>
<gene>
    <name evidence="6" type="ORF">F6X53_06445</name>
</gene>
<proteinExistence type="predicted"/>
<dbReference type="InterPro" id="IPR036259">
    <property type="entry name" value="MFS_trans_sf"/>
</dbReference>
<feature type="transmembrane region" description="Helical" evidence="4">
    <location>
        <begin position="241"/>
        <end position="263"/>
    </location>
</feature>
<dbReference type="InterPro" id="IPR020846">
    <property type="entry name" value="MFS_dom"/>
</dbReference>
<feature type="transmembrane region" description="Helical" evidence="4">
    <location>
        <begin position="174"/>
        <end position="200"/>
    </location>
</feature>
<organism evidence="6 7">
    <name type="scientific">Methylobacterium soli</name>
    <dbReference type="NCBI Taxonomy" id="553447"/>
    <lineage>
        <taxon>Bacteria</taxon>
        <taxon>Pseudomonadati</taxon>
        <taxon>Pseudomonadota</taxon>
        <taxon>Alphaproteobacteria</taxon>
        <taxon>Hyphomicrobiales</taxon>
        <taxon>Methylobacteriaceae</taxon>
        <taxon>Methylobacterium</taxon>
    </lineage>
</organism>
<evidence type="ECO:0000313" key="6">
    <source>
        <dbReference type="EMBL" id="KAB1080334.1"/>
    </source>
</evidence>
<feature type="transmembrane region" description="Helical" evidence="4">
    <location>
        <begin position="21"/>
        <end position="47"/>
    </location>
</feature>
<name>A0A6L3T1B0_9HYPH</name>
<feature type="transmembrane region" description="Helical" evidence="4">
    <location>
        <begin position="59"/>
        <end position="79"/>
    </location>
</feature>
<dbReference type="PANTHER" id="PTHR11360:SF308">
    <property type="entry name" value="BLL3089 PROTEIN"/>
    <property type="match status" value="1"/>
</dbReference>
<sequence>MPDATSPRPSPPRSRGREAPTLAGNAALGLTQIILWGGSFFLIAVIAEPIVRSTDWPQGVVVGALSLAILVSALPSPWVGRLIRRHGGRPVLIAGTLIIAAGQVLLALSTSLPFFLLAWAVMGLGMAAALYDPLFAAIGQAYGASARGAMTQVAIASGFAITLCWPATSALVEWVGWRGACLAYAALAVCVVAPLFAWALPRQDKPAPAPPGSGATGSAVPDPAEPLAWASAPARLPGERILSLTFASAAVIMAAMSVQLLLLLQAKGVPATTAVALSALIGPAQVGARIVELAFGRSAHPRWALLVASGSVALGLLLLAVAPSLAWLAIILYGAGNGMRTVVRGTLPLALYGQHAYAAVMGRLARLPLFGQAVTPLACGYVSEWFGPDRLLSVLLGIAALNVGLSLFVAGQSSRIRNP</sequence>
<evidence type="ECO:0000313" key="7">
    <source>
        <dbReference type="Proteomes" id="UP000474159"/>
    </source>
</evidence>
<feature type="transmembrane region" description="Helical" evidence="4">
    <location>
        <begin position="91"/>
        <end position="108"/>
    </location>
</feature>
<feature type="transmembrane region" description="Helical" evidence="4">
    <location>
        <begin position="391"/>
        <end position="410"/>
    </location>
</feature>
<feature type="domain" description="Major facilitator superfamily (MFS) profile" evidence="5">
    <location>
        <begin position="25"/>
        <end position="414"/>
    </location>
</feature>
<keyword evidence="7" id="KW-1185">Reference proteome</keyword>
<feature type="transmembrane region" description="Helical" evidence="4">
    <location>
        <begin position="114"/>
        <end position="137"/>
    </location>
</feature>
<dbReference type="OrthoDB" id="7200137at2"/>
<dbReference type="SUPFAM" id="SSF103473">
    <property type="entry name" value="MFS general substrate transporter"/>
    <property type="match status" value="1"/>
</dbReference>